<dbReference type="AlphaFoldDB" id="A0AAV3T344"/>
<protein>
    <recommendedName>
        <fullName evidence="2">FAS1-like dehydratase domain-containing protein</fullName>
    </recommendedName>
</protein>
<feature type="domain" description="FAS1-like dehydratase" evidence="2">
    <location>
        <begin position="65"/>
        <end position="120"/>
    </location>
</feature>
<keyword evidence="1" id="KW-0812">Transmembrane</keyword>
<gene>
    <name evidence="3" type="ORF">GCM10009019_24840</name>
</gene>
<keyword evidence="1" id="KW-0472">Membrane</keyword>
<accession>A0AAV3T344</accession>
<dbReference type="GeneID" id="68572829"/>
<dbReference type="EMBL" id="BAAADU010000002">
    <property type="protein sequence ID" value="GAA0659365.1"/>
    <property type="molecule type" value="Genomic_DNA"/>
</dbReference>
<sequence length="130" mass="14511">MDVSLPPEEGDTYTYERTFTTEEVESFAELSHDDQPVHSVPDDEGRLMVQGLLTATLPTAIGSALGVLAYHMDNHFHRPVYTGEPITCETTLTDVEERDDRYDIRGENVCTNADGEEVLTGSFEGVVWKE</sequence>
<dbReference type="GO" id="GO:0019171">
    <property type="term" value="F:(3R)-hydroxyacyl-[acyl-carrier-protein] dehydratase activity"/>
    <property type="evidence" value="ECO:0007669"/>
    <property type="project" value="TreeGrafter"/>
</dbReference>
<dbReference type="SUPFAM" id="SSF54637">
    <property type="entry name" value="Thioesterase/thiol ester dehydrase-isomerase"/>
    <property type="match status" value="1"/>
</dbReference>
<evidence type="ECO:0000259" key="2">
    <source>
        <dbReference type="Pfam" id="PF13452"/>
    </source>
</evidence>
<dbReference type="Pfam" id="PF13452">
    <property type="entry name" value="FAS1_DH_region"/>
    <property type="match status" value="1"/>
</dbReference>
<dbReference type="InterPro" id="IPR050965">
    <property type="entry name" value="UPF0336/Enoyl-CoA_hydratase"/>
</dbReference>
<proteinExistence type="predicted"/>
<dbReference type="RefSeq" id="WP_227262207.1">
    <property type="nucleotide sequence ID" value="NZ_BAAADU010000002.1"/>
</dbReference>
<organism evidence="3 4">
    <name type="scientific">Salarchaeum japonicum</name>
    <dbReference type="NCBI Taxonomy" id="555573"/>
    <lineage>
        <taxon>Archaea</taxon>
        <taxon>Methanobacteriati</taxon>
        <taxon>Methanobacteriota</taxon>
        <taxon>Stenosarchaea group</taxon>
        <taxon>Halobacteria</taxon>
        <taxon>Halobacteriales</taxon>
        <taxon>Halobacteriaceae</taxon>
    </lineage>
</organism>
<dbReference type="Proteomes" id="UP001500194">
    <property type="component" value="Unassembled WGS sequence"/>
</dbReference>
<reference evidence="3 4" key="1">
    <citation type="journal article" date="2019" name="Int. J. Syst. Evol. Microbiol.">
        <title>The Global Catalogue of Microorganisms (GCM) 10K type strain sequencing project: providing services to taxonomists for standard genome sequencing and annotation.</title>
        <authorList>
            <consortium name="The Broad Institute Genomics Platform"/>
            <consortium name="The Broad Institute Genome Sequencing Center for Infectious Disease"/>
            <person name="Wu L."/>
            <person name="Ma J."/>
        </authorList>
    </citation>
    <scope>NUCLEOTIDE SEQUENCE [LARGE SCALE GENOMIC DNA]</scope>
    <source>
        <strain evidence="3 4">JCM 16327</strain>
    </source>
</reference>
<keyword evidence="4" id="KW-1185">Reference proteome</keyword>
<comment type="caution">
    <text evidence="3">The sequence shown here is derived from an EMBL/GenBank/DDBJ whole genome shotgun (WGS) entry which is preliminary data.</text>
</comment>
<evidence type="ECO:0000313" key="4">
    <source>
        <dbReference type="Proteomes" id="UP001500194"/>
    </source>
</evidence>
<feature type="transmembrane region" description="Helical" evidence="1">
    <location>
        <begin position="47"/>
        <end position="70"/>
    </location>
</feature>
<evidence type="ECO:0000256" key="1">
    <source>
        <dbReference type="SAM" id="Phobius"/>
    </source>
</evidence>
<dbReference type="PANTHER" id="PTHR43437">
    <property type="entry name" value="HYDROXYACYL-THIOESTER DEHYDRATASE TYPE 2, MITOCHONDRIAL-RELATED"/>
    <property type="match status" value="1"/>
</dbReference>
<name>A0AAV3T344_9EURY</name>
<dbReference type="GO" id="GO:0006633">
    <property type="term" value="P:fatty acid biosynthetic process"/>
    <property type="evidence" value="ECO:0007669"/>
    <property type="project" value="TreeGrafter"/>
</dbReference>
<dbReference type="Gene3D" id="3.10.129.10">
    <property type="entry name" value="Hotdog Thioesterase"/>
    <property type="match status" value="1"/>
</dbReference>
<evidence type="ECO:0000313" key="3">
    <source>
        <dbReference type="EMBL" id="GAA0659365.1"/>
    </source>
</evidence>
<dbReference type="InterPro" id="IPR029069">
    <property type="entry name" value="HotDog_dom_sf"/>
</dbReference>
<dbReference type="PANTHER" id="PTHR43437:SF3">
    <property type="entry name" value="HYDROXYACYL-THIOESTER DEHYDRATASE TYPE 2, MITOCHONDRIAL"/>
    <property type="match status" value="1"/>
</dbReference>
<dbReference type="InterPro" id="IPR039569">
    <property type="entry name" value="FAS1-like_DH_region"/>
</dbReference>
<keyword evidence="1" id="KW-1133">Transmembrane helix</keyword>